<accession>A0A7C4JJ58</accession>
<evidence type="ECO:0000259" key="7">
    <source>
        <dbReference type="Pfam" id="PF04055"/>
    </source>
</evidence>
<dbReference type="NCBIfam" id="TIGR04337">
    <property type="entry name" value="AmmeMemoSam_rS"/>
    <property type="match status" value="1"/>
</dbReference>
<dbReference type="EMBL" id="DTCK01000041">
    <property type="protein sequence ID" value="HGQ36464.1"/>
    <property type="molecule type" value="Genomic_DNA"/>
</dbReference>
<dbReference type="PANTHER" id="PTHR30352">
    <property type="entry name" value="PYRUVATE FORMATE-LYASE-ACTIVATING ENZYME"/>
    <property type="match status" value="1"/>
</dbReference>
<dbReference type="InterPro" id="IPR013785">
    <property type="entry name" value="Aldolase_TIM"/>
</dbReference>
<organism evidence="9">
    <name type="scientific">Ignisphaera aggregans</name>
    <dbReference type="NCBI Taxonomy" id="334771"/>
    <lineage>
        <taxon>Archaea</taxon>
        <taxon>Thermoproteota</taxon>
        <taxon>Thermoprotei</taxon>
        <taxon>Desulfurococcales</taxon>
        <taxon>Desulfurococcaceae</taxon>
        <taxon>Ignisphaera</taxon>
    </lineage>
</organism>
<comment type="cofactor">
    <cofactor evidence="1">
        <name>[4Fe-4S] cluster</name>
        <dbReference type="ChEBI" id="CHEBI:49883"/>
    </cofactor>
</comment>
<evidence type="ECO:0000313" key="9">
    <source>
        <dbReference type="EMBL" id="HGQ63900.1"/>
    </source>
</evidence>
<dbReference type="Gene3D" id="3.20.20.70">
    <property type="entry name" value="Aldolase class I"/>
    <property type="match status" value="1"/>
</dbReference>
<dbReference type="SFLD" id="SFLDS00029">
    <property type="entry name" value="Radical_SAM"/>
    <property type="match status" value="1"/>
</dbReference>
<keyword evidence="5" id="KW-0408">Iron</keyword>
<evidence type="ECO:0000256" key="2">
    <source>
        <dbReference type="ARBA" id="ARBA00022485"/>
    </source>
</evidence>
<dbReference type="Pfam" id="PF04055">
    <property type="entry name" value="Radical_SAM"/>
    <property type="match status" value="1"/>
</dbReference>
<comment type="caution">
    <text evidence="9">The sequence shown here is derived from an EMBL/GenBank/DDBJ whole genome shotgun (WGS) entry which is preliminary data.</text>
</comment>
<dbReference type="SFLD" id="SFLDG01101">
    <property type="entry name" value="Uncharacterised_Radical_SAM_Su"/>
    <property type="match status" value="1"/>
</dbReference>
<keyword evidence="6" id="KW-0411">Iron-sulfur</keyword>
<feature type="domain" description="Radical SAM core" evidence="7">
    <location>
        <begin position="81"/>
        <end position="228"/>
    </location>
</feature>
<keyword evidence="2" id="KW-0004">4Fe-4S</keyword>
<keyword evidence="4" id="KW-0479">Metal-binding</keyword>
<dbReference type="SUPFAM" id="SSF102114">
    <property type="entry name" value="Radical SAM enzymes"/>
    <property type="match status" value="1"/>
</dbReference>
<evidence type="ECO:0000256" key="5">
    <source>
        <dbReference type="ARBA" id="ARBA00023004"/>
    </source>
</evidence>
<evidence type="ECO:0000256" key="1">
    <source>
        <dbReference type="ARBA" id="ARBA00001966"/>
    </source>
</evidence>
<dbReference type="EMBL" id="DTBD01000009">
    <property type="protein sequence ID" value="HGQ63900.1"/>
    <property type="molecule type" value="Genomic_DNA"/>
</dbReference>
<dbReference type="InterPro" id="IPR007197">
    <property type="entry name" value="rSAM"/>
</dbReference>
<dbReference type="GO" id="GO:0051539">
    <property type="term" value="F:4 iron, 4 sulfur cluster binding"/>
    <property type="evidence" value="ECO:0007669"/>
    <property type="project" value="UniProtKB-KW"/>
</dbReference>
<dbReference type="GO" id="GO:0046872">
    <property type="term" value="F:metal ion binding"/>
    <property type="evidence" value="ECO:0007669"/>
    <property type="project" value="UniProtKB-KW"/>
</dbReference>
<evidence type="ECO:0000256" key="4">
    <source>
        <dbReference type="ARBA" id="ARBA00022723"/>
    </source>
</evidence>
<dbReference type="CDD" id="cd01335">
    <property type="entry name" value="Radical_SAM"/>
    <property type="match status" value="1"/>
</dbReference>
<name>A0A7C4JJ58_9CREN</name>
<dbReference type="GO" id="GO:0003824">
    <property type="term" value="F:catalytic activity"/>
    <property type="evidence" value="ECO:0007669"/>
    <property type="project" value="InterPro"/>
</dbReference>
<dbReference type="InterPro" id="IPR027596">
    <property type="entry name" value="AmmeMemoSam_rS"/>
</dbReference>
<dbReference type="AlphaFoldDB" id="A0A7C4JJ58"/>
<evidence type="ECO:0000256" key="6">
    <source>
        <dbReference type="ARBA" id="ARBA00023014"/>
    </source>
</evidence>
<dbReference type="InterPro" id="IPR058240">
    <property type="entry name" value="rSAM_sf"/>
</dbReference>
<gene>
    <name evidence="9" type="primary">amrS</name>
    <name evidence="9" type="ORF">ENU08_01475</name>
    <name evidence="8" type="ORF">ENU41_07315</name>
</gene>
<protein>
    <submittedName>
        <fullName evidence="9">AmmeMemoRadiSam system radical SAM enzyme</fullName>
    </submittedName>
</protein>
<sequence length="377" mass="42689">MPKEATLYKIIDPDKKIVECTACPRRCKIGENLYGFCGIRWNFGGKLYLVSHGLAIAVAIDPIEKKPLYHFHPGSMVFSMSTTGCSWGCQFCQNWDISQRRIIAGWKLPSDLAINLALAYGTQGITYTYNEPVIFVEYAYDIGILAKKHGLFNTFVTNGYMTDETIDLAVKFVNAVTVDLKGHGDPELAKKLCLAPDVEYVFNAIIELKRRGVFIEITDLVIPRYGDDIGKARKLAKWIVENLGPETPMHFLRFHPDYKLIDIPSTSAKVLEKHIEVAKEEGLVHTYIGNVPGHPYEHTYCPKCGKPVIKRTGFDIIEHNLDEESHCKFCGYKLNIIGGIAPIYKMNRFAYLPLELYTEFTHIPPDKIKNFVLGGYR</sequence>
<reference evidence="9" key="1">
    <citation type="journal article" date="2020" name="mSystems">
        <title>Genome- and Community-Level Interaction Insights into Carbon Utilization and Element Cycling Functions of Hydrothermarchaeota in Hydrothermal Sediment.</title>
        <authorList>
            <person name="Zhou Z."/>
            <person name="Liu Y."/>
            <person name="Xu W."/>
            <person name="Pan J."/>
            <person name="Luo Z.H."/>
            <person name="Li M."/>
        </authorList>
    </citation>
    <scope>NUCLEOTIDE SEQUENCE [LARGE SCALE GENOMIC DNA]</scope>
    <source>
        <strain evidence="9">SpSt-637</strain>
        <strain evidence="8">SpSt-667</strain>
    </source>
</reference>
<dbReference type="PANTHER" id="PTHR30352:SF5">
    <property type="entry name" value="PYRUVATE FORMATE-LYASE 1-ACTIVATING ENZYME"/>
    <property type="match status" value="1"/>
</dbReference>
<evidence type="ECO:0000313" key="8">
    <source>
        <dbReference type="EMBL" id="HGQ36464.1"/>
    </source>
</evidence>
<dbReference type="InterPro" id="IPR034457">
    <property type="entry name" value="Organic_radical-activating"/>
</dbReference>
<keyword evidence="3" id="KW-0949">S-adenosyl-L-methionine</keyword>
<evidence type="ECO:0000256" key="3">
    <source>
        <dbReference type="ARBA" id="ARBA00022691"/>
    </source>
</evidence>
<proteinExistence type="predicted"/>